<dbReference type="EMBL" id="JAKUCV010001512">
    <property type="protein sequence ID" value="KAJ4846062.1"/>
    <property type="molecule type" value="Genomic_DNA"/>
</dbReference>
<dbReference type="InterPro" id="IPR046960">
    <property type="entry name" value="PPR_At4g14850-like_plant"/>
</dbReference>
<dbReference type="GO" id="GO:0003723">
    <property type="term" value="F:RNA binding"/>
    <property type="evidence" value="ECO:0007669"/>
    <property type="project" value="InterPro"/>
</dbReference>
<organism evidence="4 5">
    <name type="scientific">Turnera subulata</name>
    <dbReference type="NCBI Taxonomy" id="218843"/>
    <lineage>
        <taxon>Eukaryota</taxon>
        <taxon>Viridiplantae</taxon>
        <taxon>Streptophyta</taxon>
        <taxon>Embryophyta</taxon>
        <taxon>Tracheophyta</taxon>
        <taxon>Spermatophyta</taxon>
        <taxon>Magnoliopsida</taxon>
        <taxon>eudicotyledons</taxon>
        <taxon>Gunneridae</taxon>
        <taxon>Pentapetalae</taxon>
        <taxon>rosids</taxon>
        <taxon>fabids</taxon>
        <taxon>Malpighiales</taxon>
        <taxon>Passifloraceae</taxon>
        <taxon>Turnera</taxon>
    </lineage>
</organism>
<feature type="repeat" description="PPR" evidence="2">
    <location>
        <begin position="155"/>
        <end position="189"/>
    </location>
</feature>
<comment type="caution">
    <text evidence="4">The sequence shown here is derived from an EMBL/GenBank/DDBJ whole genome shotgun (WGS) entry which is preliminary data.</text>
</comment>
<protein>
    <recommendedName>
        <fullName evidence="6">Pentatricopeptide repeat-containing protein</fullName>
    </recommendedName>
</protein>
<evidence type="ECO:0000256" key="1">
    <source>
        <dbReference type="ARBA" id="ARBA00022737"/>
    </source>
</evidence>
<evidence type="ECO:0000313" key="4">
    <source>
        <dbReference type="EMBL" id="KAJ4846062.1"/>
    </source>
</evidence>
<dbReference type="InterPro" id="IPR011990">
    <property type="entry name" value="TPR-like_helical_dom_sf"/>
</dbReference>
<reference evidence="4" key="1">
    <citation type="submission" date="2022-02" db="EMBL/GenBank/DDBJ databases">
        <authorList>
            <person name="Henning P.M."/>
            <person name="McCubbin A.G."/>
            <person name="Shore J.S."/>
        </authorList>
    </citation>
    <scope>NUCLEOTIDE SEQUENCE</scope>
    <source>
        <strain evidence="4">F60SS</strain>
        <tissue evidence="4">Leaves</tissue>
    </source>
</reference>
<keyword evidence="5" id="KW-1185">Reference proteome</keyword>
<evidence type="ECO:0000256" key="3">
    <source>
        <dbReference type="SAM" id="SignalP"/>
    </source>
</evidence>
<feature type="non-terminal residue" evidence="4">
    <location>
        <position position="316"/>
    </location>
</feature>
<evidence type="ECO:0008006" key="6">
    <source>
        <dbReference type="Google" id="ProtNLM"/>
    </source>
</evidence>
<evidence type="ECO:0000313" key="5">
    <source>
        <dbReference type="Proteomes" id="UP001141552"/>
    </source>
</evidence>
<reference evidence="4" key="2">
    <citation type="journal article" date="2023" name="Plants (Basel)">
        <title>Annotation of the Turnera subulata (Passifloraceae) Draft Genome Reveals the S-Locus Evolved after the Divergence of Turneroideae from Passifloroideae in a Stepwise Manner.</title>
        <authorList>
            <person name="Henning P.M."/>
            <person name="Roalson E.H."/>
            <person name="Mir W."/>
            <person name="McCubbin A.G."/>
            <person name="Shore J.S."/>
        </authorList>
    </citation>
    <scope>NUCLEOTIDE SEQUENCE</scope>
    <source>
        <strain evidence="4">F60SS</strain>
    </source>
</reference>
<dbReference type="AlphaFoldDB" id="A0A9Q0JM67"/>
<dbReference type="PANTHER" id="PTHR47926:SF361">
    <property type="entry name" value="PENTACOTRIPEPTIDE-REPEAT REGION OF PRORP DOMAIN-CONTAINING PROTEIN"/>
    <property type="match status" value="1"/>
</dbReference>
<dbReference type="GO" id="GO:0009451">
    <property type="term" value="P:RNA modification"/>
    <property type="evidence" value="ECO:0007669"/>
    <property type="project" value="InterPro"/>
</dbReference>
<gene>
    <name evidence="4" type="ORF">Tsubulata_002584</name>
</gene>
<proteinExistence type="predicted"/>
<dbReference type="FunFam" id="1.25.40.10:FF:000968">
    <property type="entry name" value="Pentatricopeptide repeat-containing protein, mitochondrial"/>
    <property type="match status" value="1"/>
</dbReference>
<accession>A0A9Q0JM67</accession>
<keyword evidence="3" id="KW-0732">Signal</keyword>
<feature type="signal peptide" evidence="3">
    <location>
        <begin position="1"/>
        <end position="25"/>
    </location>
</feature>
<name>A0A9Q0JM67_9ROSI</name>
<dbReference type="PANTHER" id="PTHR47926">
    <property type="entry name" value="PENTATRICOPEPTIDE REPEAT-CONTAINING PROTEIN"/>
    <property type="match status" value="1"/>
</dbReference>
<keyword evidence="1" id="KW-0677">Repeat</keyword>
<dbReference type="InterPro" id="IPR002885">
    <property type="entry name" value="PPR_rpt"/>
</dbReference>
<feature type="repeat" description="PPR" evidence="2">
    <location>
        <begin position="225"/>
        <end position="259"/>
    </location>
</feature>
<evidence type="ECO:0000256" key="2">
    <source>
        <dbReference type="PROSITE-ProRule" id="PRU00708"/>
    </source>
</evidence>
<feature type="chain" id="PRO_5040461429" description="Pentatricopeptide repeat-containing protein" evidence="3">
    <location>
        <begin position="26"/>
        <end position="316"/>
    </location>
</feature>
<dbReference type="Gene3D" id="1.25.40.10">
    <property type="entry name" value="Tetratricopeptide repeat domain"/>
    <property type="match status" value="1"/>
</dbReference>
<dbReference type="NCBIfam" id="TIGR00756">
    <property type="entry name" value="PPR"/>
    <property type="match status" value="1"/>
</dbReference>
<dbReference type="PROSITE" id="PS51375">
    <property type="entry name" value="PPR"/>
    <property type="match status" value="2"/>
</dbReference>
<dbReference type="OrthoDB" id="1729578at2759"/>
<dbReference type="Proteomes" id="UP001141552">
    <property type="component" value="Unassembled WGS sequence"/>
</dbReference>
<sequence length="316" mass="34172">MAIITQFSATISMLVLIAGVLSVAGRPTIPASPSVVPYVNAPNMSSFFPTPTPSDQWQLGPSSPPNSAEFAPVPSSGEFIGKTTSSSPAKLNGLGISLVGLCTLVAVKLLVSCIQFVSTLVIPNPHSFMIQNRSYSTAINANLRTWFDKYFDKTNVSAWNSLIADLARGGDSLESLRAFASMRKLNLRPTRSTFPCAIKSCSALLDLYSGKQTHQQAIVFGLESDLFVSSALIDMYSKCGELSDARVLFDEIPRRSIVTWTSLITGYVQNDSPREALFLFKEVLIEEGEENEMNDLSVDPGAMVSVLSACSLVPRK</sequence>
<dbReference type="Pfam" id="PF01535">
    <property type="entry name" value="PPR"/>
    <property type="match status" value="3"/>
</dbReference>